<comment type="caution">
    <text evidence="2">The sequence shown here is derived from an EMBL/GenBank/DDBJ whole genome shotgun (WGS) entry which is preliminary data.</text>
</comment>
<gene>
    <name evidence="2" type="ORF">LCGC14_1566740</name>
</gene>
<dbReference type="EMBL" id="LAZR01012165">
    <property type="protein sequence ID" value="KKM28233.1"/>
    <property type="molecule type" value="Genomic_DNA"/>
</dbReference>
<dbReference type="InterPro" id="IPR008207">
    <property type="entry name" value="Sig_transdc_His_kin_Hpt_dom"/>
</dbReference>
<evidence type="ECO:0000259" key="1">
    <source>
        <dbReference type="PROSITE" id="PS50894"/>
    </source>
</evidence>
<sequence>MTEINIDTSALESMESLLGEQFADTLDFCCSEFERLGSEVLATIGKDREAAIRHSHSLKSNAAQFGASSLAEVSRVIEQNLNLDNLAEAIDASDSLMAQVTGSQAKLNEWLASR</sequence>
<organism evidence="2">
    <name type="scientific">marine sediment metagenome</name>
    <dbReference type="NCBI Taxonomy" id="412755"/>
    <lineage>
        <taxon>unclassified sequences</taxon>
        <taxon>metagenomes</taxon>
        <taxon>ecological metagenomes</taxon>
    </lineage>
</organism>
<dbReference type="GO" id="GO:0000160">
    <property type="term" value="P:phosphorelay signal transduction system"/>
    <property type="evidence" value="ECO:0007669"/>
    <property type="project" value="InterPro"/>
</dbReference>
<dbReference type="PROSITE" id="PS50894">
    <property type="entry name" value="HPT"/>
    <property type="match status" value="1"/>
</dbReference>
<feature type="domain" description="HPt" evidence="1">
    <location>
        <begin position="14"/>
        <end position="114"/>
    </location>
</feature>
<dbReference type="Pfam" id="PF01627">
    <property type="entry name" value="Hpt"/>
    <property type="match status" value="1"/>
</dbReference>
<evidence type="ECO:0000313" key="2">
    <source>
        <dbReference type="EMBL" id="KKM28233.1"/>
    </source>
</evidence>
<accession>A0A0F9L1V9</accession>
<proteinExistence type="predicted"/>
<protein>
    <recommendedName>
        <fullName evidence="1">HPt domain-containing protein</fullName>
    </recommendedName>
</protein>
<name>A0A0F9L1V9_9ZZZZ</name>
<dbReference type="SUPFAM" id="SSF47226">
    <property type="entry name" value="Histidine-containing phosphotransfer domain, HPT domain"/>
    <property type="match status" value="1"/>
</dbReference>
<dbReference type="InterPro" id="IPR036641">
    <property type="entry name" value="HPT_dom_sf"/>
</dbReference>
<reference evidence="2" key="1">
    <citation type="journal article" date="2015" name="Nature">
        <title>Complex archaea that bridge the gap between prokaryotes and eukaryotes.</title>
        <authorList>
            <person name="Spang A."/>
            <person name="Saw J.H."/>
            <person name="Jorgensen S.L."/>
            <person name="Zaremba-Niedzwiedzka K."/>
            <person name="Martijn J."/>
            <person name="Lind A.E."/>
            <person name="van Eijk R."/>
            <person name="Schleper C."/>
            <person name="Guy L."/>
            <person name="Ettema T.J."/>
        </authorList>
    </citation>
    <scope>NUCLEOTIDE SEQUENCE</scope>
</reference>
<dbReference type="AlphaFoldDB" id="A0A0F9L1V9"/>
<dbReference type="Gene3D" id="1.20.120.160">
    <property type="entry name" value="HPT domain"/>
    <property type="match status" value="1"/>
</dbReference>